<evidence type="ECO:0000256" key="1">
    <source>
        <dbReference type="SAM" id="MobiDB-lite"/>
    </source>
</evidence>
<keyword evidence="3" id="KW-1185">Reference proteome</keyword>
<protein>
    <submittedName>
        <fullName evidence="2">Uncharacterized protein</fullName>
    </submittedName>
</protein>
<dbReference type="EMBL" id="ML991787">
    <property type="protein sequence ID" value="KAF2236022.1"/>
    <property type="molecule type" value="Genomic_DNA"/>
</dbReference>
<feature type="compositionally biased region" description="Basic and acidic residues" evidence="1">
    <location>
        <begin position="63"/>
        <end position="74"/>
    </location>
</feature>
<feature type="region of interest" description="Disordered" evidence="1">
    <location>
        <begin position="1"/>
        <end position="74"/>
    </location>
</feature>
<evidence type="ECO:0000313" key="2">
    <source>
        <dbReference type="EMBL" id="KAF2236022.1"/>
    </source>
</evidence>
<name>A0A6A6HDE9_VIRVR</name>
<accession>A0A6A6HDE9</accession>
<reference evidence="2" key="1">
    <citation type="journal article" date="2020" name="Stud. Mycol.">
        <title>101 Dothideomycetes genomes: a test case for predicting lifestyles and emergence of pathogens.</title>
        <authorList>
            <person name="Haridas S."/>
            <person name="Albert R."/>
            <person name="Binder M."/>
            <person name="Bloem J."/>
            <person name="Labutti K."/>
            <person name="Salamov A."/>
            <person name="Andreopoulos B."/>
            <person name="Baker S."/>
            <person name="Barry K."/>
            <person name="Bills G."/>
            <person name="Bluhm B."/>
            <person name="Cannon C."/>
            <person name="Castanera R."/>
            <person name="Culley D."/>
            <person name="Daum C."/>
            <person name="Ezra D."/>
            <person name="Gonzalez J."/>
            <person name="Henrissat B."/>
            <person name="Kuo A."/>
            <person name="Liang C."/>
            <person name="Lipzen A."/>
            <person name="Lutzoni F."/>
            <person name="Magnuson J."/>
            <person name="Mondo S."/>
            <person name="Nolan M."/>
            <person name="Ohm R."/>
            <person name="Pangilinan J."/>
            <person name="Park H.-J."/>
            <person name="Ramirez L."/>
            <person name="Alfaro M."/>
            <person name="Sun H."/>
            <person name="Tritt A."/>
            <person name="Yoshinaga Y."/>
            <person name="Zwiers L.-H."/>
            <person name="Turgeon B."/>
            <person name="Goodwin S."/>
            <person name="Spatafora J."/>
            <person name="Crous P."/>
            <person name="Grigoriev I."/>
        </authorList>
    </citation>
    <scope>NUCLEOTIDE SEQUENCE</scope>
    <source>
        <strain evidence="2">Tuck. ex Michener</strain>
    </source>
</reference>
<evidence type="ECO:0000313" key="3">
    <source>
        <dbReference type="Proteomes" id="UP000800092"/>
    </source>
</evidence>
<feature type="region of interest" description="Disordered" evidence="1">
    <location>
        <begin position="111"/>
        <end position="136"/>
    </location>
</feature>
<gene>
    <name evidence="2" type="ORF">EV356DRAFT_531272</name>
</gene>
<sequence length="187" mass="20449">MPNRRGHDGLAQMARRRPRSSCARPNPTRMRREKSRRATVPLQHPSSTQASAAPAHRNPARPQPDRRRWPGRDSDAIPAMDMLMRMLLCFFASTLPRFCCSPPGRRAAQRNRAARARVTTRVASPPPTCARSTVPGPRPWPAAGDYPGYAGAALDHAVVPLPSLGATLAWVAVKWALKGTLVTLAPQ</sequence>
<proteinExistence type="predicted"/>
<dbReference type="Proteomes" id="UP000800092">
    <property type="component" value="Unassembled WGS sequence"/>
</dbReference>
<dbReference type="AlphaFoldDB" id="A0A6A6HDE9"/>
<organism evidence="2 3">
    <name type="scientific">Viridothelium virens</name>
    <name type="common">Speckled blister lichen</name>
    <name type="synonym">Trypethelium virens</name>
    <dbReference type="NCBI Taxonomy" id="1048519"/>
    <lineage>
        <taxon>Eukaryota</taxon>
        <taxon>Fungi</taxon>
        <taxon>Dikarya</taxon>
        <taxon>Ascomycota</taxon>
        <taxon>Pezizomycotina</taxon>
        <taxon>Dothideomycetes</taxon>
        <taxon>Dothideomycetes incertae sedis</taxon>
        <taxon>Trypetheliales</taxon>
        <taxon>Trypetheliaceae</taxon>
        <taxon>Viridothelium</taxon>
    </lineage>
</organism>